<dbReference type="InterPro" id="IPR019775">
    <property type="entry name" value="WD40_repeat_CS"/>
</dbReference>
<dbReference type="EMBL" id="JAACJJ010000058">
    <property type="protein sequence ID" value="KAF5309826.1"/>
    <property type="molecule type" value="Genomic_DNA"/>
</dbReference>
<evidence type="ECO:0000256" key="1">
    <source>
        <dbReference type="ARBA" id="ARBA00022574"/>
    </source>
</evidence>
<dbReference type="GO" id="GO:0008252">
    <property type="term" value="F:nucleotidase activity"/>
    <property type="evidence" value="ECO:0007669"/>
    <property type="project" value="TreeGrafter"/>
</dbReference>
<feature type="compositionally biased region" description="Low complexity" evidence="4">
    <location>
        <begin position="10"/>
        <end position="34"/>
    </location>
</feature>
<dbReference type="PROSITE" id="PS50082">
    <property type="entry name" value="WD_REPEATS_2"/>
    <property type="match status" value="2"/>
</dbReference>
<feature type="region of interest" description="Disordered" evidence="4">
    <location>
        <begin position="787"/>
        <end position="874"/>
    </location>
</feature>
<dbReference type="PROSITE" id="PS00678">
    <property type="entry name" value="WD_REPEATS_1"/>
    <property type="match status" value="1"/>
</dbReference>
<dbReference type="Proteomes" id="UP000567179">
    <property type="component" value="Unassembled WGS sequence"/>
</dbReference>
<dbReference type="SUPFAM" id="SSF81383">
    <property type="entry name" value="F-box domain"/>
    <property type="match status" value="1"/>
</dbReference>
<keyword evidence="7" id="KW-1185">Reference proteome</keyword>
<feature type="region of interest" description="Disordered" evidence="4">
    <location>
        <begin position="1"/>
        <end position="127"/>
    </location>
</feature>
<dbReference type="GO" id="GO:0006206">
    <property type="term" value="P:pyrimidine nucleobase metabolic process"/>
    <property type="evidence" value="ECO:0007669"/>
    <property type="project" value="TreeGrafter"/>
</dbReference>
<dbReference type="PANTHER" id="PTHR47438:SF1">
    <property type="entry name" value="PHOSPHATE METABOLISM PROTEIN 8-RELATED"/>
    <property type="match status" value="1"/>
</dbReference>
<dbReference type="Gene3D" id="1.20.1280.50">
    <property type="match status" value="1"/>
</dbReference>
<dbReference type="OrthoDB" id="1065058at2759"/>
<evidence type="ECO:0000313" key="6">
    <source>
        <dbReference type="EMBL" id="KAF5309826.1"/>
    </source>
</evidence>
<dbReference type="PROSITE" id="PS50181">
    <property type="entry name" value="FBOX"/>
    <property type="match status" value="1"/>
</dbReference>
<dbReference type="InterPro" id="IPR001810">
    <property type="entry name" value="F-box_dom"/>
</dbReference>
<keyword evidence="1 3" id="KW-0853">WD repeat</keyword>
<name>A0A8H5ASD2_9AGAR</name>
<evidence type="ECO:0000256" key="3">
    <source>
        <dbReference type="PROSITE-ProRule" id="PRU00221"/>
    </source>
</evidence>
<dbReference type="AlphaFoldDB" id="A0A8H5ASD2"/>
<feature type="region of interest" description="Disordered" evidence="4">
    <location>
        <begin position="139"/>
        <end position="253"/>
    </location>
</feature>
<evidence type="ECO:0000259" key="5">
    <source>
        <dbReference type="PROSITE" id="PS50181"/>
    </source>
</evidence>
<feature type="compositionally biased region" description="Low complexity" evidence="4">
    <location>
        <begin position="178"/>
        <end position="191"/>
    </location>
</feature>
<dbReference type="InterPro" id="IPR052791">
    <property type="entry name" value="SSM1_domain"/>
</dbReference>
<dbReference type="InterPro" id="IPR015943">
    <property type="entry name" value="WD40/YVTN_repeat-like_dom_sf"/>
</dbReference>
<proteinExistence type="predicted"/>
<reference evidence="6 7" key="1">
    <citation type="journal article" date="2020" name="ISME J.">
        <title>Uncovering the hidden diversity of litter-decomposition mechanisms in mushroom-forming fungi.</title>
        <authorList>
            <person name="Floudas D."/>
            <person name="Bentzer J."/>
            <person name="Ahren D."/>
            <person name="Johansson T."/>
            <person name="Persson P."/>
            <person name="Tunlid A."/>
        </authorList>
    </citation>
    <scope>NUCLEOTIDE SEQUENCE [LARGE SCALE GENOMIC DNA]</scope>
    <source>
        <strain evidence="6 7">CBS 101986</strain>
    </source>
</reference>
<feature type="compositionally biased region" description="Low complexity" evidence="4">
    <location>
        <begin position="222"/>
        <end position="239"/>
    </location>
</feature>
<feature type="compositionally biased region" description="Polar residues" evidence="4">
    <location>
        <begin position="139"/>
        <end position="157"/>
    </location>
</feature>
<feature type="compositionally biased region" description="Polar residues" evidence="4">
    <location>
        <begin position="103"/>
        <end position="114"/>
    </location>
</feature>
<accession>A0A8H5ASD2</accession>
<feature type="repeat" description="WD" evidence="3">
    <location>
        <begin position="561"/>
        <end position="600"/>
    </location>
</feature>
<dbReference type="InterPro" id="IPR001680">
    <property type="entry name" value="WD40_rpt"/>
</dbReference>
<dbReference type="SMART" id="SM00320">
    <property type="entry name" value="WD40"/>
    <property type="match status" value="3"/>
</dbReference>
<sequence length="1060" mass="114078">MASPIPPSESGTRLSRSTRRSSTLNSSVSSTGVSKNRGLSNASLTSGSTIRPSSISKMPSRSPNATPVPTVSVSAKRSSIPSFPGSNRRISAPPQSFPRVETGHSTQPPISSTRAPAVPGASPSVTGSMRMMRTMSLHMSSPTSITPQKPQGEDSPSPSRPRARITSMTPSKRPGPQSTASSLSSYASSPSINLTTPSPQAKVRLGSNTPQSTPPRPIMLNTPTKKPAATPKSTPKSTPNRSQVAHVRTPRNNSDVFFGDIDDTLRLDRLNGLSSGASTAVTSNDDQGNAFWDGDDMSLEMITDLDDGDVDEEMDTALQNVLQMHTRKILHYKRLLERAQASTAAQLHALQAQVRVLRESSPATAATGHGHALIGSDLADGYCVCGGKKRKGYWSGYRDDEEYDDAGDLARALKGDGKGQFSELEVRKALRGLGREERMRLIAIILDSCLPGDIRLQILLLEKYAKSTFDVLGTLAPDLAFRVLKHMSVPELLAIEPVCRKWQKAVHHSALWQYHCLQITANDPLPLQPPVTPEGWEPLYRSLHHRESNFHHALPQSIRFLNGHTNFCTTLLLKGKRLISGSYDETIRFWDIETGEMKKCLQVKKPVSCVDFLADEEVFVVGFHDVGRVHLFSSVTFTPLQQLAGHLNGIRAVALSSKNLVSAGADKALVCWDWRAGTKIVRFGQQTTINIGVQLIAGDSAEEGERVVSVTIDGIVRVFSIKRREMISQFKLSELGLGDPVLNSKLFNVGSAPNNMLQWFAAKGTQMTCATKSVILHFQWQEGESAPITGGPLTASSPVSLTPSQGPLRTRTGSVLGRSTSSVATPQRRISLATSTSGNPLSKSARLSVSGARTPTTPLTPLSPSPRNGTPAPGGTPVRLRAAILTAPPKLVAIVDTPDVAVGAVDPLKRRVVTATRFSSRAGADRRIFMTTHQDKATTVSQPGVEEEEDDLSFISSPEPKATSAVDLDNNMVPLTGAWGALAETSLSSTTGVNGLVGQLPAKFAGLATPDKNPMSMQLSHEEVVVGCADGTIYVMSFVGYQYKLERRRKEENLSDGDSD</sequence>
<gene>
    <name evidence="6" type="ORF">D9619_010328</name>
</gene>
<evidence type="ECO:0000256" key="2">
    <source>
        <dbReference type="ARBA" id="ARBA00022737"/>
    </source>
</evidence>
<feature type="repeat" description="WD" evidence="3">
    <location>
        <begin position="643"/>
        <end position="682"/>
    </location>
</feature>
<keyword evidence="2" id="KW-0677">Repeat</keyword>
<evidence type="ECO:0000256" key="4">
    <source>
        <dbReference type="SAM" id="MobiDB-lite"/>
    </source>
</evidence>
<comment type="caution">
    <text evidence="6">The sequence shown here is derived from an EMBL/GenBank/DDBJ whole genome shotgun (WGS) entry which is preliminary data.</text>
</comment>
<feature type="compositionally biased region" description="Polar residues" evidence="4">
    <location>
        <begin position="794"/>
        <end position="825"/>
    </location>
</feature>
<feature type="compositionally biased region" description="Polar residues" evidence="4">
    <location>
        <begin position="832"/>
        <end position="853"/>
    </location>
</feature>
<dbReference type="PROSITE" id="PS50294">
    <property type="entry name" value="WD_REPEATS_REGION"/>
    <property type="match status" value="1"/>
</dbReference>
<dbReference type="InterPro" id="IPR036322">
    <property type="entry name" value="WD40_repeat_dom_sf"/>
</dbReference>
<evidence type="ECO:0000313" key="7">
    <source>
        <dbReference type="Proteomes" id="UP000567179"/>
    </source>
</evidence>
<dbReference type="Gene3D" id="2.130.10.10">
    <property type="entry name" value="YVTN repeat-like/Quinoprotein amine dehydrogenase"/>
    <property type="match status" value="1"/>
</dbReference>
<organism evidence="6 7">
    <name type="scientific">Psilocybe cf. subviscida</name>
    <dbReference type="NCBI Taxonomy" id="2480587"/>
    <lineage>
        <taxon>Eukaryota</taxon>
        <taxon>Fungi</taxon>
        <taxon>Dikarya</taxon>
        <taxon>Basidiomycota</taxon>
        <taxon>Agaricomycotina</taxon>
        <taxon>Agaricomycetes</taxon>
        <taxon>Agaricomycetidae</taxon>
        <taxon>Agaricales</taxon>
        <taxon>Agaricineae</taxon>
        <taxon>Strophariaceae</taxon>
        <taxon>Psilocybe</taxon>
    </lineage>
</organism>
<dbReference type="Pfam" id="PF00400">
    <property type="entry name" value="WD40"/>
    <property type="match status" value="2"/>
</dbReference>
<dbReference type="SUPFAM" id="SSF50978">
    <property type="entry name" value="WD40 repeat-like"/>
    <property type="match status" value="1"/>
</dbReference>
<dbReference type="PANTHER" id="PTHR47438">
    <property type="entry name" value="PHOSPHATE METABOLISM PROTEIN 8-RELATED"/>
    <property type="match status" value="1"/>
</dbReference>
<feature type="compositionally biased region" description="Low complexity" evidence="4">
    <location>
        <begin position="854"/>
        <end position="866"/>
    </location>
</feature>
<dbReference type="GO" id="GO:0009166">
    <property type="term" value="P:nucleotide catabolic process"/>
    <property type="evidence" value="ECO:0007669"/>
    <property type="project" value="TreeGrafter"/>
</dbReference>
<feature type="compositionally biased region" description="Polar residues" evidence="4">
    <location>
        <begin position="37"/>
        <end position="89"/>
    </location>
</feature>
<feature type="domain" description="F-box" evidence="5">
    <location>
        <begin position="469"/>
        <end position="515"/>
    </location>
</feature>
<dbReference type="InterPro" id="IPR036047">
    <property type="entry name" value="F-box-like_dom_sf"/>
</dbReference>
<protein>
    <recommendedName>
        <fullName evidence="5">F-box domain-containing protein</fullName>
    </recommendedName>
</protein>